<dbReference type="EMBL" id="BPLQ01014726">
    <property type="protein sequence ID" value="GIY82587.1"/>
    <property type="molecule type" value="Genomic_DNA"/>
</dbReference>
<reference evidence="1 2" key="1">
    <citation type="submission" date="2021-06" db="EMBL/GenBank/DDBJ databases">
        <title>Caerostris darwini draft genome.</title>
        <authorList>
            <person name="Kono N."/>
            <person name="Arakawa K."/>
        </authorList>
    </citation>
    <scope>NUCLEOTIDE SEQUENCE [LARGE SCALE GENOMIC DNA]</scope>
</reference>
<gene>
    <name evidence="1" type="ORF">CDAR_622821</name>
</gene>
<evidence type="ECO:0000313" key="1">
    <source>
        <dbReference type="EMBL" id="GIY82587.1"/>
    </source>
</evidence>
<dbReference type="Proteomes" id="UP001054837">
    <property type="component" value="Unassembled WGS sequence"/>
</dbReference>
<accession>A0AAV4WIX7</accession>
<keyword evidence="2" id="KW-1185">Reference proteome</keyword>
<sequence length="96" mass="10765">MPYPLIRLWMSSSLPHIKAREPLNHSCGSQCGRFPAGPREKSVLGFLSFISECGHRYCPESRFPIIAFRLDRLVNLKGREGRDGIDLVESCSGLFG</sequence>
<comment type="caution">
    <text evidence="1">The sequence shown here is derived from an EMBL/GenBank/DDBJ whole genome shotgun (WGS) entry which is preliminary data.</text>
</comment>
<proteinExistence type="predicted"/>
<dbReference type="AlphaFoldDB" id="A0AAV4WIX7"/>
<protein>
    <submittedName>
        <fullName evidence="1">Uncharacterized protein</fullName>
    </submittedName>
</protein>
<organism evidence="1 2">
    <name type="scientific">Caerostris darwini</name>
    <dbReference type="NCBI Taxonomy" id="1538125"/>
    <lineage>
        <taxon>Eukaryota</taxon>
        <taxon>Metazoa</taxon>
        <taxon>Ecdysozoa</taxon>
        <taxon>Arthropoda</taxon>
        <taxon>Chelicerata</taxon>
        <taxon>Arachnida</taxon>
        <taxon>Araneae</taxon>
        <taxon>Araneomorphae</taxon>
        <taxon>Entelegynae</taxon>
        <taxon>Araneoidea</taxon>
        <taxon>Araneidae</taxon>
        <taxon>Caerostris</taxon>
    </lineage>
</organism>
<name>A0AAV4WIX7_9ARAC</name>
<evidence type="ECO:0000313" key="2">
    <source>
        <dbReference type="Proteomes" id="UP001054837"/>
    </source>
</evidence>